<dbReference type="EMBL" id="NBSK02000008">
    <property type="protein sequence ID" value="KAJ0190656.1"/>
    <property type="molecule type" value="Genomic_DNA"/>
</dbReference>
<dbReference type="AlphaFoldDB" id="A0A9R1WWU2"/>
<keyword evidence="1" id="KW-0479">Metal-binding</keyword>
<name>A0A9R1WWU2_LACSA</name>
<feature type="region of interest" description="Disordered" evidence="5">
    <location>
        <begin position="161"/>
        <end position="236"/>
    </location>
</feature>
<evidence type="ECO:0000313" key="7">
    <source>
        <dbReference type="EMBL" id="KAJ0190656.1"/>
    </source>
</evidence>
<evidence type="ECO:0000313" key="8">
    <source>
        <dbReference type="Proteomes" id="UP000235145"/>
    </source>
</evidence>
<sequence>MKRCVLCKSTAKVYCESDMASLCWSCDAKVHSANFLVARHSRSLLCQLCQSPTIWTASGDKLCPSTASICAKCVVEDISDDEDNGEEKVGGNDEYDGGVYADKLELEVSVNEIDNHVAPSSSTPLPPATSSSTSGDLSISDGGVSMKRKRQNVVDLNLTSEDDFDCSSANTNHLTPSSPIPEQDETTSFQSSSDSTAGKLKRIRQRNKISGDYMSSPVNRTSKSTRIAEFDLNSMP</sequence>
<evidence type="ECO:0000259" key="6">
    <source>
        <dbReference type="PROSITE" id="PS50119"/>
    </source>
</evidence>
<evidence type="ECO:0000256" key="3">
    <source>
        <dbReference type="ARBA" id="ARBA00022833"/>
    </source>
</evidence>
<reference evidence="7 8" key="1">
    <citation type="journal article" date="2017" name="Nat. Commun.">
        <title>Genome assembly with in vitro proximity ligation data and whole-genome triplication in lettuce.</title>
        <authorList>
            <person name="Reyes-Chin-Wo S."/>
            <person name="Wang Z."/>
            <person name="Yang X."/>
            <person name="Kozik A."/>
            <person name="Arikit S."/>
            <person name="Song C."/>
            <person name="Xia L."/>
            <person name="Froenicke L."/>
            <person name="Lavelle D.O."/>
            <person name="Truco M.J."/>
            <person name="Xia R."/>
            <person name="Zhu S."/>
            <person name="Xu C."/>
            <person name="Xu H."/>
            <person name="Xu X."/>
            <person name="Cox K."/>
            <person name="Korf I."/>
            <person name="Meyers B.C."/>
            <person name="Michelmore R.W."/>
        </authorList>
    </citation>
    <scope>NUCLEOTIDE SEQUENCE [LARGE SCALE GENOMIC DNA]</scope>
    <source>
        <strain evidence="8">cv. Salinas</strain>
        <tissue evidence="7">Seedlings</tissue>
    </source>
</reference>
<dbReference type="PANTHER" id="PTHR31717:SF76">
    <property type="entry name" value="B-BOX-TYPE ZINC FINGER-RELATED"/>
    <property type="match status" value="1"/>
</dbReference>
<dbReference type="CDD" id="cd19821">
    <property type="entry name" value="Bbox1_BBX-like"/>
    <property type="match status" value="1"/>
</dbReference>
<dbReference type="InterPro" id="IPR049808">
    <property type="entry name" value="CONSTANS-like_Bbox1"/>
</dbReference>
<dbReference type="PROSITE" id="PS50119">
    <property type="entry name" value="ZF_BBOX"/>
    <property type="match status" value="1"/>
</dbReference>
<dbReference type="PANTHER" id="PTHR31717">
    <property type="entry name" value="ZINC FINGER PROTEIN CONSTANS-LIKE 10"/>
    <property type="match status" value="1"/>
</dbReference>
<dbReference type="InterPro" id="IPR000315">
    <property type="entry name" value="Znf_B-box"/>
</dbReference>
<dbReference type="Proteomes" id="UP000235145">
    <property type="component" value="Unassembled WGS sequence"/>
</dbReference>
<dbReference type="Pfam" id="PF00643">
    <property type="entry name" value="zf-B_box"/>
    <property type="match status" value="1"/>
</dbReference>
<protein>
    <recommendedName>
        <fullName evidence="6">B box-type domain-containing protein</fullName>
    </recommendedName>
</protein>
<feature type="compositionally biased region" description="Low complexity" evidence="5">
    <location>
        <begin position="118"/>
        <end position="143"/>
    </location>
</feature>
<feature type="compositionally biased region" description="Polar residues" evidence="5">
    <location>
        <begin position="186"/>
        <end position="196"/>
    </location>
</feature>
<dbReference type="OrthoDB" id="153872at2759"/>
<feature type="compositionally biased region" description="Polar residues" evidence="5">
    <location>
        <begin position="216"/>
        <end position="225"/>
    </location>
</feature>
<keyword evidence="2 4" id="KW-0863">Zinc-finger</keyword>
<evidence type="ECO:0000256" key="2">
    <source>
        <dbReference type="ARBA" id="ARBA00022771"/>
    </source>
</evidence>
<evidence type="ECO:0000256" key="1">
    <source>
        <dbReference type="ARBA" id="ARBA00022723"/>
    </source>
</evidence>
<keyword evidence="8" id="KW-1185">Reference proteome</keyword>
<feature type="domain" description="B box-type" evidence="6">
    <location>
        <begin position="1"/>
        <end position="45"/>
    </location>
</feature>
<dbReference type="Gramene" id="rna-gnl|WGS:NBSK|LSAT_8X131201_mrna">
    <property type="protein sequence ID" value="cds-PLY71379.1"/>
    <property type="gene ID" value="gene-LSAT_8X131201"/>
</dbReference>
<proteinExistence type="predicted"/>
<dbReference type="GO" id="GO:0008270">
    <property type="term" value="F:zinc ion binding"/>
    <property type="evidence" value="ECO:0007669"/>
    <property type="project" value="UniProtKB-KW"/>
</dbReference>
<dbReference type="SMART" id="SM00336">
    <property type="entry name" value="BBOX"/>
    <property type="match status" value="1"/>
</dbReference>
<evidence type="ECO:0000256" key="5">
    <source>
        <dbReference type="SAM" id="MobiDB-lite"/>
    </source>
</evidence>
<keyword evidence="3" id="KW-0862">Zinc</keyword>
<gene>
    <name evidence="7" type="ORF">LSAT_V11C800441820</name>
</gene>
<feature type="compositionally biased region" description="Polar residues" evidence="5">
    <location>
        <begin position="167"/>
        <end position="177"/>
    </location>
</feature>
<comment type="caution">
    <text evidence="7">The sequence shown here is derived from an EMBL/GenBank/DDBJ whole genome shotgun (WGS) entry which is preliminary data.</text>
</comment>
<organism evidence="7 8">
    <name type="scientific">Lactuca sativa</name>
    <name type="common">Garden lettuce</name>
    <dbReference type="NCBI Taxonomy" id="4236"/>
    <lineage>
        <taxon>Eukaryota</taxon>
        <taxon>Viridiplantae</taxon>
        <taxon>Streptophyta</taxon>
        <taxon>Embryophyta</taxon>
        <taxon>Tracheophyta</taxon>
        <taxon>Spermatophyta</taxon>
        <taxon>Magnoliopsida</taxon>
        <taxon>eudicotyledons</taxon>
        <taxon>Gunneridae</taxon>
        <taxon>Pentapetalae</taxon>
        <taxon>asterids</taxon>
        <taxon>campanulids</taxon>
        <taxon>Asterales</taxon>
        <taxon>Asteraceae</taxon>
        <taxon>Cichorioideae</taxon>
        <taxon>Cichorieae</taxon>
        <taxon>Lactucinae</taxon>
        <taxon>Lactuca</taxon>
    </lineage>
</organism>
<feature type="region of interest" description="Disordered" evidence="5">
    <location>
        <begin position="116"/>
        <end position="148"/>
    </location>
</feature>
<evidence type="ECO:0000256" key="4">
    <source>
        <dbReference type="PROSITE-ProRule" id="PRU00024"/>
    </source>
</evidence>
<accession>A0A9R1WWU2</accession>